<reference evidence="3 4" key="1">
    <citation type="submission" date="2023-02" db="EMBL/GenBank/DDBJ databases">
        <title>Bacterial whole genomic sequence of Curvibacter sp. HBC61.</title>
        <authorList>
            <person name="Le V."/>
            <person name="Ko S.-R."/>
            <person name="Ahn C.-Y."/>
            <person name="Oh H.-M."/>
        </authorList>
    </citation>
    <scope>NUCLEOTIDE SEQUENCE [LARGE SCALE GENOMIC DNA]</scope>
    <source>
        <strain evidence="3 4">HBC61</strain>
    </source>
</reference>
<organism evidence="3 4">
    <name type="scientific">Curvibacter cyanobacteriorum</name>
    <dbReference type="NCBI Taxonomy" id="3026422"/>
    <lineage>
        <taxon>Bacteria</taxon>
        <taxon>Pseudomonadati</taxon>
        <taxon>Pseudomonadota</taxon>
        <taxon>Betaproteobacteria</taxon>
        <taxon>Burkholderiales</taxon>
        <taxon>Comamonadaceae</taxon>
        <taxon>Curvibacter</taxon>
    </lineage>
</organism>
<keyword evidence="4" id="KW-1185">Reference proteome</keyword>
<evidence type="ECO:0000313" key="4">
    <source>
        <dbReference type="Proteomes" id="UP001528673"/>
    </source>
</evidence>
<feature type="compositionally biased region" description="Low complexity" evidence="1">
    <location>
        <begin position="86"/>
        <end position="97"/>
    </location>
</feature>
<gene>
    <name evidence="3" type="ORF">PSQ40_06760</name>
</gene>
<accession>A0ABT5MZP0</accession>
<evidence type="ECO:0000256" key="1">
    <source>
        <dbReference type="SAM" id="MobiDB-lite"/>
    </source>
</evidence>
<evidence type="ECO:0000313" key="3">
    <source>
        <dbReference type="EMBL" id="MDD0838267.1"/>
    </source>
</evidence>
<dbReference type="RefSeq" id="WP_273949973.1">
    <property type="nucleotide sequence ID" value="NZ_JAQSIP010000003.1"/>
</dbReference>
<sequence>MGSVICRECGTRFEGKAFVCPNCKAWRGVAGTGAQPSEESDGSWLQAVALVLMALTLLATLGVALFWPDAPQPVVRHMSRAPHSDALPAAPNRLAAPTTSPGLKP</sequence>
<protein>
    <recommendedName>
        <fullName evidence="5">Zinc ribbon domain-containing protein</fullName>
    </recommendedName>
</protein>
<keyword evidence="2" id="KW-1133">Transmembrane helix</keyword>
<keyword evidence="2" id="KW-0812">Transmembrane</keyword>
<proteinExistence type="predicted"/>
<dbReference type="EMBL" id="JAQSIP010000003">
    <property type="protein sequence ID" value="MDD0838267.1"/>
    <property type="molecule type" value="Genomic_DNA"/>
</dbReference>
<name>A0ABT5MZP0_9BURK</name>
<feature type="transmembrane region" description="Helical" evidence="2">
    <location>
        <begin position="44"/>
        <end position="67"/>
    </location>
</feature>
<evidence type="ECO:0000256" key="2">
    <source>
        <dbReference type="SAM" id="Phobius"/>
    </source>
</evidence>
<evidence type="ECO:0008006" key="5">
    <source>
        <dbReference type="Google" id="ProtNLM"/>
    </source>
</evidence>
<feature type="region of interest" description="Disordered" evidence="1">
    <location>
        <begin position="78"/>
        <end position="105"/>
    </location>
</feature>
<keyword evidence="2" id="KW-0472">Membrane</keyword>
<comment type="caution">
    <text evidence="3">The sequence shown here is derived from an EMBL/GenBank/DDBJ whole genome shotgun (WGS) entry which is preliminary data.</text>
</comment>
<dbReference type="Proteomes" id="UP001528673">
    <property type="component" value="Unassembled WGS sequence"/>
</dbReference>